<dbReference type="EMBL" id="SCLX01000005">
    <property type="protein sequence ID" value="RXF60049.1"/>
    <property type="molecule type" value="Genomic_DNA"/>
</dbReference>
<reference evidence="1 5" key="2">
    <citation type="submission" date="2019-09" db="EMBL/GenBank/DDBJ databases">
        <title>Investigation of probiotic properties of different lactic acid bacteria.</title>
        <authorList>
            <person name="Jaomanjaka F."/>
            <person name="Blanc P."/>
        </authorList>
    </citation>
    <scope>NUCLEOTIDE SEQUENCE [LARGE SCALE GENOMIC DNA]</scope>
    <source>
        <strain evidence="1 5">BIO6272</strain>
    </source>
</reference>
<dbReference type="RefSeq" id="WP_005719003.1">
    <property type="nucleotide sequence ID" value="NZ_CAZZQD010000001.1"/>
</dbReference>
<proteinExistence type="predicted"/>
<evidence type="ECO:0000313" key="2">
    <source>
        <dbReference type="EMBL" id="MES5148924.1"/>
    </source>
</evidence>
<name>A0A135ZEB3_9LACO</name>
<evidence type="ECO:0000313" key="5">
    <source>
        <dbReference type="Proteomes" id="UP000430323"/>
    </source>
</evidence>
<protein>
    <submittedName>
        <fullName evidence="1">Type II toxin-antitoxin system HicB family antitoxin</fullName>
    </submittedName>
</protein>
<organism evidence="1 5">
    <name type="scientific">Lactobacillus crispatus</name>
    <dbReference type="NCBI Taxonomy" id="47770"/>
    <lineage>
        <taxon>Bacteria</taxon>
        <taxon>Bacillati</taxon>
        <taxon>Bacillota</taxon>
        <taxon>Bacilli</taxon>
        <taxon>Lactobacillales</taxon>
        <taxon>Lactobacillaceae</taxon>
        <taxon>Lactobacillus</taxon>
    </lineage>
</organism>
<dbReference type="SUPFAM" id="SSF143100">
    <property type="entry name" value="TTHA1013/TTHA0281-like"/>
    <property type="match status" value="1"/>
</dbReference>
<reference evidence="2" key="3">
    <citation type="submission" date="2024-06" db="EMBL/GenBank/DDBJ databases">
        <title>Vaginal Lactobacillus fatty acid response mechanisms reveal a metabolite-targeted strategy for bacterial vaginosis treatment.</title>
        <authorList>
            <person name="Zhu M."/>
            <person name="Blainey P.C."/>
            <person name="Bloom S.M."/>
            <person name="Kwon D.S."/>
        </authorList>
    </citation>
    <scope>NUCLEOTIDE SEQUENCE</scope>
    <source>
        <strain evidence="2">194_F1_1</strain>
    </source>
</reference>
<dbReference type="EMBL" id="JBETVU010000012">
    <property type="protein sequence ID" value="MES5148924.1"/>
    <property type="molecule type" value="Genomic_DNA"/>
</dbReference>
<dbReference type="Proteomes" id="UP001434419">
    <property type="component" value="Unassembled WGS sequence"/>
</dbReference>
<dbReference type="Proteomes" id="UP000289808">
    <property type="component" value="Unassembled WGS sequence"/>
</dbReference>
<comment type="caution">
    <text evidence="1">The sequence shown here is derived from an EMBL/GenBank/DDBJ whole genome shotgun (WGS) entry which is preliminary data.</text>
</comment>
<accession>A0A135ZEB3</accession>
<gene>
    <name evidence="2" type="ORF">ABVC42_03140</name>
    <name evidence="3" type="ORF">ERD32_01385</name>
    <name evidence="1" type="ORF">F8251_00865</name>
</gene>
<dbReference type="Gene3D" id="3.30.160.250">
    <property type="match status" value="1"/>
</dbReference>
<dbReference type="AlphaFoldDB" id="A0A135ZEB3"/>
<keyword evidence="6" id="KW-1185">Reference proteome</keyword>
<evidence type="ECO:0000313" key="6">
    <source>
        <dbReference type="Proteomes" id="UP001434419"/>
    </source>
</evidence>
<dbReference type="Proteomes" id="UP000430323">
    <property type="component" value="Unassembled WGS sequence"/>
</dbReference>
<evidence type="ECO:0000313" key="3">
    <source>
        <dbReference type="EMBL" id="RXF60049.1"/>
    </source>
</evidence>
<evidence type="ECO:0000313" key="4">
    <source>
        <dbReference type="Proteomes" id="UP000289808"/>
    </source>
</evidence>
<dbReference type="InterPro" id="IPR035069">
    <property type="entry name" value="TTHA1013/TTHA0281-like"/>
</dbReference>
<reference evidence="3 4" key="1">
    <citation type="submission" date="2019-01" db="EMBL/GenBank/DDBJ databases">
        <title>The genome sequence of Lactobacillus crispatus L49.</title>
        <authorList>
            <person name="Zhong J."/>
            <person name="Zhang J."/>
        </authorList>
    </citation>
    <scope>NUCLEOTIDE SEQUENCE [LARGE SCALE GENOMIC DNA]</scope>
    <source>
        <strain evidence="3 4">L49</strain>
    </source>
</reference>
<dbReference type="EMBL" id="WBOB01000002">
    <property type="protein sequence ID" value="KAB1978342.1"/>
    <property type="molecule type" value="Genomic_DNA"/>
</dbReference>
<sequence length="130" mass="14384">MKKDKIVVFPIVITPTDDPKIKYTVNVPDLDRDTQGRTIAEAIDMGKDLIGTMSLVEDLPESNAKIPKTKNNEIATLVTVNISEYKRKNDNRVVKKTLTIPNYLNEEGKEAGLNFSAILADGIKAKLGIE</sequence>
<evidence type="ECO:0000313" key="1">
    <source>
        <dbReference type="EMBL" id="KAB1978342.1"/>
    </source>
</evidence>